<evidence type="ECO:0000313" key="3">
    <source>
        <dbReference type="Proteomes" id="UP001144280"/>
    </source>
</evidence>
<dbReference type="RefSeq" id="WP_281900392.1">
    <property type="nucleotide sequence ID" value="NZ_BSDI01000031.1"/>
</dbReference>
<accession>A0ABQ5R1E7</accession>
<dbReference type="Proteomes" id="UP001144280">
    <property type="component" value="Unassembled WGS sequence"/>
</dbReference>
<comment type="caution">
    <text evidence="2">The sequence shown here is derived from an EMBL/GenBank/DDBJ whole genome shotgun (WGS) entry which is preliminary data.</text>
</comment>
<feature type="signal peptide" evidence="1">
    <location>
        <begin position="1"/>
        <end position="29"/>
    </location>
</feature>
<reference evidence="2" key="1">
    <citation type="submission" date="2022-12" db="EMBL/GenBank/DDBJ databases">
        <title>New Phytohabitans aurantiacus sp. RD004123 nov., an actinomycete isolated from soil.</title>
        <authorList>
            <person name="Triningsih D.W."/>
            <person name="Harunari E."/>
            <person name="Igarashi Y."/>
        </authorList>
    </citation>
    <scope>NUCLEOTIDE SEQUENCE</scope>
    <source>
        <strain evidence="2">RD004123</strain>
    </source>
</reference>
<proteinExistence type="predicted"/>
<feature type="chain" id="PRO_5046495691" evidence="1">
    <location>
        <begin position="30"/>
        <end position="134"/>
    </location>
</feature>
<sequence>MFKYKRAAGILAGAASMVAVLAAPAAALADTVTSPIGTITAEQYLGNYCDDHGADVLVTVAAGLAGATYTADTTGALSGSATFVTDSSGNGTVHLHNVNTATGGLKGIAQVTVSTAGTTVTVPATISCESQQGD</sequence>
<keyword evidence="1" id="KW-0732">Signal</keyword>
<dbReference type="EMBL" id="BSDI01000031">
    <property type="protein sequence ID" value="GLI00220.1"/>
    <property type="molecule type" value="Genomic_DNA"/>
</dbReference>
<keyword evidence="3" id="KW-1185">Reference proteome</keyword>
<evidence type="ECO:0000313" key="2">
    <source>
        <dbReference type="EMBL" id="GLI00220.1"/>
    </source>
</evidence>
<evidence type="ECO:0000256" key="1">
    <source>
        <dbReference type="SAM" id="SignalP"/>
    </source>
</evidence>
<protein>
    <submittedName>
        <fullName evidence="2">Uncharacterized protein</fullName>
    </submittedName>
</protein>
<gene>
    <name evidence="2" type="ORF">Pa4123_54960</name>
</gene>
<organism evidence="2 3">
    <name type="scientific">Phytohabitans aurantiacus</name>
    <dbReference type="NCBI Taxonomy" id="3016789"/>
    <lineage>
        <taxon>Bacteria</taxon>
        <taxon>Bacillati</taxon>
        <taxon>Actinomycetota</taxon>
        <taxon>Actinomycetes</taxon>
        <taxon>Micromonosporales</taxon>
        <taxon>Micromonosporaceae</taxon>
    </lineage>
</organism>
<name>A0ABQ5R1E7_9ACTN</name>